<evidence type="ECO:0000313" key="1">
    <source>
        <dbReference type="EMBL" id="OCT99638.1"/>
    </source>
</evidence>
<evidence type="ECO:0000313" key="2">
    <source>
        <dbReference type="Proteomes" id="UP000694892"/>
    </source>
</evidence>
<accession>A0A974DX80</accession>
<reference evidence="2" key="1">
    <citation type="journal article" date="2016" name="Nature">
        <title>Genome evolution in the allotetraploid frog Xenopus laevis.</title>
        <authorList>
            <person name="Session A.M."/>
            <person name="Uno Y."/>
            <person name="Kwon T."/>
            <person name="Chapman J.A."/>
            <person name="Toyoda A."/>
            <person name="Takahashi S."/>
            <person name="Fukui A."/>
            <person name="Hikosaka A."/>
            <person name="Suzuki A."/>
            <person name="Kondo M."/>
            <person name="van Heeringen S.J."/>
            <person name="Quigley I."/>
            <person name="Heinz S."/>
            <person name="Ogino H."/>
            <person name="Ochi H."/>
            <person name="Hellsten U."/>
            <person name="Lyons J.B."/>
            <person name="Simakov O."/>
            <person name="Putnam N."/>
            <person name="Stites J."/>
            <person name="Kuroki Y."/>
            <person name="Tanaka T."/>
            <person name="Michiue T."/>
            <person name="Watanabe M."/>
            <person name="Bogdanovic O."/>
            <person name="Lister R."/>
            <person name="Georgiou G."/>
            <person name="Paranjpe S.S."/>
            <person name="van Kruijsbergen I."/>
            <person name="Shu S."/>
            <person name="Carlson J."/>
            <person name="Kinoshita T."/>
            <person name="Ohta Y."/>
            <person name="Mawaribuchi S."/>
            <person name="Jenkins J."/>
            <person name="Grimwood J."/>
            <person name="Schmutz J."/>
            <person name="Mitros T."/>
            <person name="Mozaffari S.V."/>
            <person name="Suzuki Y."/>
            <person name="Haramoto Y."/>
            <person name="Yamamoto T.S."/>
            <person name="Takagi C."/>
            <person name="Heald R."/>
            <person name="Miller K."/>
            <person name="Haudenschild C."/>
            <person name="Kitzman J."/>
            <person name="Nakayama T."/>
            <person name="Izutsu Y."/>
            <person name="Robert J."/>
            <person name="Fortriede J."/>
            <person name="Burns K."/>
            <person name="Lotay V."/>
            <person name="Karimi K."/>
            <person name="Yasuoka Y."/>
            <person name="Dichmann D.S."/>
            <person name="Flajnik M.F."/>
            <person name="Houston D.W."/>
            <person name="Shendure J."/>
            <person name="DuPasquier L."/>
            <person name="Vize P.D."/>
            <person name="Zorn A.M."/>
            <person name="Ito M."/>
            <person name="Marcotte E.M."/>
            <person name="Wallingford J.B."/>
            <person name="Ito Y."/>
            <person name="Asashima M."/>
            <person name="Ueno N."/>
            <person name="Matsuda Y."/>
            <person name="Veenstra G.J."/>
            <person name="Fujiyama A."/>
            <person name="Harland R.M."/>
            <person name="Taira M."/>
            <person name="Rokhsar D.S."/>
        </authorList>
    </citation>
    <scope>NUCLEOTIDE SEQUENCE [LARGE SCALE GENOMIC DNA]</scope>
    <source>
        <strain evidence="2">J</strain>
    </source>
</reference>
<organism evidence="1 2">
    <name type="scientific">Xenopus laevis</name>
    <name type="common">African clawed frog</name>
    <dbReference type="NCBI Taxonomy" id="8355"/>
    <lineage>
        <taxon>Eukaryota</taxon>
        <taxon>Metazoa</taxon>
        <taxon>Chordata</taxon>
        <taxon>Craniata</taxon>
        <taxon>Vertebrata</taxon>
        <taxon>Euteleostomi</taxon>
        <taxon>Amphibia</taxon>
        <taxon>Batrachia</taxon>
        <taxon>Anura</taxon>
        <taxon>Pipoidea</taxon>
        <taxon>Pipidae</taxon>
        <taxon>Xenopodinae</taxon>
        <taxon>Xenopus</taxon>
        <taxon>Xenopus</taxon>
    </lineage>
</organism>
<sequence>MSCLGGAALYKSASYMNTMAAAVSYRISLTNARLLALFKIVMFFYDLFDVFQRILDECFVTRICCIAVHL</sequence>
<name>A0A974DX80_XENLA</name>
<dbReference type="Proteomes" id="UP000694892">
    <property type="component" value="Chromosome 1L"/>
</dbReference>
<proteinExistence type="predicted"/>
<dbReference type="EMBL" id="CM004466">
    <property type="protein sequence ID" value="OCT99638.1"/>
    <property type="molecule type" value="Genomic_DNA"/>
</dbReference>
<dbReference type="AlphaFoldDB" id="A0A974DX80"/>
<protein>
    <submittedName>
        <fullName evidence="1">Uncharacterized protein</fullName>
    </submittedName>
</protein>
<gene>
    <name evidence="1" type="ORF">XELAEV_18005421mg</name>
</gene>